<protein>
    <recommendedName>
        <fullName evidence="3">Glutathione synthase substrate-binding domain-containing protein</fullName>
    </recommendedName>
</protein>
<dbReference type="EMBL" id="QUTG01004085">
    <property type="protein sequence ID" value="RHY89191.1"/>
    <property type="molecule type" value="Genomic_DNA"/>
</dbReference>
<evidence type="ECO:0008006" key="3">
    <source>
        <dbReference type="Google" id="ProtNLM"/>
    </source>
</evidence>
<dbReference type="GO" id="GO:0043295">
    <property type="term" value="F:glutathione binding"/>
    <property type="evidence" value="ECO:0007669"/>
    <property type="project" value="TreeGrafter"/>
</dbReference>
<dbReference type="PANTHER" id="PTHR11130">
    <property type="entry name" value="GLUTATHIONE SYNTHETASE"/>
    <property type="match status" value="1"/>
</dbReference>
<dbReference type="AlphaFoldDB" id="A0A3R7A8Z3"/>
<dbReference type="PANTHER" id="PTHR11130:SF0">
    <property type="entry name" value="GLUTATHIONE SYNTHETASE"/>
    <property type="match status" value="1"/>
</dbReference>
<dbReference type="InterPro" id="IPR005615">
    <property type="entry name" value="Glutathione_synthase"/>
</dbReference>
<dbReference type="GO" id="GO:0005829">
    <property type="term" value="C:cytosol"/>
    <property type="evidence" value="ECO:0007669"/>
    <property type="project" value="TreeGrafter"/>
</dbReference>
<sequence>MADLLASIASSSSPPPAPTSVHADKLGLTASQVSHFLSEATAYAAGHGMLVQAPEQRYAHLPYCLLPVPFPRQQFELNVLAEDAFTRRLVELSKAVQKEGVVQTAALGIHRSDYMLHDDPSNATSPQILQVELNTIAASFACMSSLASDLHRYFLAR</sequence>
<comment type="caution">
    <text evidence="1">The sequence shown here is derived from an EMBL/GenBank/DDBJ whole genome shotgun (WGS) entry which is preliminary data.</text>
</comment>
<accession>A0A3R7A8Z3</accession>
<name>A0A3R7A8Z3_APHAT</name>
<evidence type="ECO:0000313" key="1">
    <source>
        <dbReference type="EMBL" id="RHY89191.1"/>
    </source>
</evidence>
<dbReference type="Pfam" id="PF03917">
    <property type="entry name" value="GSH_synth_ATP"/>
    <property type="match status" value="1"/>
</dbReference>
<reference evidence="1 2" key="1">
    <citation type="submission" date="2018-08" db="EMBL/GenBank/DDBJ databases">
        <title>Aphanomyces genome sequencing and annotation.</title>
        <authorList>
            <person name="Minardi D."/>
            <person name="Oidtmann B."/>
            <person name="Van Der Giezen M."/>
            <person name="Studholme D.J."/>
        </authorList>
    </citation>
    <scope>NUCLEOTIDE SEQUENCE [LARGE SCALE GENOMIC DNA]</scope>
    <source>
        <strain evidence="1 2">Sv</strain>
    </source>
</reference>
<organism evidence="1 2">
    <name type="scientific">Aphanomyces astaci</name>
    <name type="common">Crayfish plague agent</name>
    <dbReference type="NCBI Taxonomy" id="112090"/>
    <lineage>
        <taxon>Eukaryota</taxon>
        <taxon>Sar</taxon>
        <taxon>Stramenopiles</taxon>
        <taxon>Oomycota</taxon>
        <taxon>Saprolegniomycetes</taxon>
        <taxon>Saprolegniales</taxon>
        <taxon>Verrucalvaceae</taxon>
        <taxon>Aphanomyces</taxon>
    </lineage>
</organism>
<dbReference type="GO" id="GO:0005524">
    <property type="term" value="F:ATP binding"/>
    <property type="evidence" value="ECO:0007669"/>
    <property type="project" value="InterPro"/>
</dbReference>
<dbReference type="GO" id="GO:0004363">
    <property type="term" value="F:glutathione synthase activity"/>
    <property type="evidence" value="ECO:0007669"/>
    <property type="project" value="InterPro"/>
</dbReference>
<proteinExistence type="predicted"/>
<evidence type="ECO:0000313" key="2">
    <source>
        <dbReference type="Proteomes" id="UP000285712"/>
    </source>
</evidence>
<dbReference type="SUPFAM" id="SSF56059">
    <property type="entry name" value="Glutathione synthetase ATP-binding domain-like"/>
    <property type="match status" value="1"/>
</dbReference>
<dbReference type="Gene3D" id="3.30.470.20">
    <property type="entry name" value="ATP-grasp fold, B domain"/>
    <property type="match status" value="1"/>
</dbReference>
<gene>
    <name evidence="1" type="ORF">DYB35_008137</name>
</gene>
<dbReference type="Proteomes" id="UP000285712">
    <property type="component" value="Unassembled WGS sequence"/>
</dbReference>